<protein>
    <submittedName>
        <fullName evidence="9">DNA-binding NarL/FixJ family response regulator</fullName>
    </submittedName>
    <submittedName>
        <fullName evidence="8">DNA-binding response regulator</fullName>
    </submittedName>
</protein>
<dbReference type="Gene3D" id="3.40.50.2300">
    <property type="match status" value="1"/>
</dbReference>
<keyword evidence="2" id="KW-0805">Transcription regulation</keyword>
<evidence type="ECO:0000256" key="5">
    <source>
        <dbReference type="PROSITE-ProRule" id="PRU00169"/>
    </source>
</evidence>
<dbReference type="Pfam" id="PF00196">
    <property type="entry name" value="GerE"/>
    <property type="match status" value="1"/>
</dbReference>
<dbReference type="AlphaFoldDB" id="A0A7W7HP28"/>
<dbReference type="SUPFAM" id="SSF52172">
    <property type="entry name" value="CheY-like"/>
    <property type="match status" value="1"/>
</dbReference>
<keyword evidence="11" id="KW-1185">Reference proteome</keyword>
<evidence type="ECO:0000313" key="8">
    <source>
        <dbReference type="EMBL" id="GIE40855.1"/>
    </source>
</evidence>
<dbReference type="SMART" id="SM00448">
    <property type="entry name" value="REC"/>
    <property type="match status" value="1"/>
</dbReference>
<sequence length="247" mass="26365">MIEGQPQVRVLVVDGQPLIRNGIVLLLDRQPGIRVVAQTGDPDHAVTLSHRHRPDLVVLDLPPEPIPREPATPRSRAGVCPGVIQRLTGIGPIRVLVIAANLDRTPARRALLAGAAGFLLKESDPDVLVSAVHAIARGGAWLDPELAHDLLREYVTRPAAAAPGLAEMDRLTPREQEVLALIAQGLDNSEVAALLFVAECTVKTHLGRILTKLGLRDRSQAVAAAYRTGLVRVSPPRLAQTAVKTAG</sequence>
<dbReference type="PROSITE" id="PS50043">
    <property type="entry name" value="HTH_LUXR_2"/>
    <property type="match status" value="1"/>
</dbReference>
<keyword evidence="3 9" id="KW-0238">DNA-binding</keyword>
<evidence type="ECO:0000256" key="4">
    <source>
        <dbReference type="ARBA" id="ARBA00023163"/>
    </source>
</evidence>
<dbReference type="EMBL" id="BOMP01000055">
    <property type="protein sequence ID" value="GIE40855.1"/>
    <property type="molecule type" value="Genomic_DNA"/>
</dbReference>
<evidence type="ECO:0000256" key="2">
    <source>
        <dbReference type="ARBA" id="ARBA00023015"/>
    </source>
</evidence>
<dbReference type="InterPro" id="IPR000792">
    <property type="entry name" value="Tscrpt_reg_LuxR_C"/>
</dbReference>
<evidence type="ECO:0000313" key="9">
    <source>
        <dbReference type="EMBL" id="MBB4754089.1"/>
    </source>
</evidence>
<evidence type="ECO:0000313" key="11">
    <source>
        <dbReference type="Proteomes" id="UP000631312"/>
    </source>
</evidence>
<dbReference type="SMART" id="SM00421">
    <property type="entry name" value="HTH_LUXR"/>
    <property type="match status" value="1"/>
</dbReference>
<feature type="domain" description="HTH luxR-type" evidence="6">
    <location>
        <begin position="164"/>
        <end position="229"/>
    </location>
</feature>
<gene>
    <name evidence="8" type="ORF">Alo02nite_37530</name>
    <name evidence="9" type="ORF">BJ964_008250</name>
</gene>
<dbReference type="SUPFAM" id="SSF46894">
    <property type="entry name" value="C-terminal effector domain of the bipartite response regulators"/>
    <property type="match status" value="1"/>
</dbReference>
<dbReference type="InterPro" id="IPR011006">
    <property type="entry name" value="CheY-like_superfamily"/>
</dbReference>
<dbReference type="Proteomes" id="UP000590511">
    <property type="component" value="Unassembled WGS sequence"/>
</dbReference>
<dbReference type="InterPro" id="IPR016032">
    <property type="entry name" value="Sig_transdc_resp-reg_C-effctor"/>
</dbReference>
<evidence type="ECO:0000313" key="10">
    <source>
        <dbReference type="Proteomes" id="UP000590511"/>
    </source>
</evidence>
<accession>A0A7W7HP28</accession>
<dbReference type="EMBL" id="JACHNC010000001">
    <property type="protein sequence ID" value="MBB4754089.1"/>
    <property type="molecule type" value="Genomic_DNA"/>
</dbReference>
<dbReference type="Proteomes" id="UP000631312">
    <property type="component" value="Unassembled WGS sequence"/>
</dbReference>
<name>A0A7W7HP28_9ACTN</name>
<dbReference type="GO" id="GO:0006355">
    <property type="term" value="P:regulation of DNA-templated transcription"/>
    <property type="evidence" value="ECO:0007669"/>
    <property type="project" value="InterPro"/>
</dbReference>
<keyword evidence="1 5" id="KW-0597">Phosphoprotein</keyword>
<feature type="domain" description="Response regulatory" evidence="7">
    <location>
        <begin position="9"/>
        <end position="136"/>
    </location>
</feature>
<proteinExistence type="predicted"/>
<dbReference type="GO" id="GO:0000160">
    <property type="term" value="P:phosphorelay signal transduction system"/>
    <property type="evidence" value="ECO:0007669"/>
    <property type="project" value="InterPro"/>
</dbReference>
<dbReference type="InterPro" id="IPR039420">
    <property type="entry name" value="WalR-like"/>
</dbReference>
<dbReference type="CDD" id="cd06170">
    <property type="entry name" value="LuxR_C_like"/>
    <property type="match status" value="1"/>
</dbReference>
<dbReference type="PROSITE" id="PS50110">
    <property type="entry name" value="RESPONSE_REGULATORY"/>
    <property type="match status" value="1"/>
</dbReference>
<evidence type="ECO:0000259" key="7">
    <source>
        <dbReference type="PROSITE" id="PS50110"/>
    </source>
</evidence>
<reference evidence="8 11" key="2">
    <citation type="submission" date="2021-01" db="EMBL/GenBank/DDBJ databases">
        <title>Whole genome shotgun sequence of Actinoplanes lobatus NBRC 12513.</title>
        <authorList>
            <person name="Komaki H."/>
            <person name="Tamura T."/>
        </authorList>
    </citation>
    <scope>NUCLEOTIDE SEQUENCE [LARGE SCALE GENOMIC DNA]</scope>
    <source>
        <strain evidence="8 11">NBRC 12513</strain>
    </source>
</reference>
<dbReference type="PANTHER" id="PTHR43214">
    <property type="entry name" value="TWO-COMPONENT RESPONSE REGULATOR"/>
    <property type="match status" value="1"/>
</dbReference>
<dbReference type="PANTHER" id="PTHR43214:SF24">
    <property type="entry name" value="TRANSCRIPTIONAL REGULATORY PROTEIN NARL-RELATED"/>
    <property type="match status" value="1"/>
</dbReference>
<dbReference type="InterPro" id="IPR058245">
    <property type="entry name" value="NreC/VraR/RcsB-like_REC"/>
</dbReference>
<comment type="caution">
    <text evidence="9">The sequence shown here is derived from an EMBL/GenBank/DDBJ whole genome shotgun (WGS) entry which is preliminary data.</text>
</comment>
<dbReference type="PRINTS" id="PR00038">
    <property type="entry name" value="HTHLUXR"/>
</dbReference>
<feature type="modified residue" description="4-aspartylphosphate" evidence="5">
    <location>
        <position position="60"/>
    </location>
</feature>
<evidence type="ECO:0000256" key="1">
    <source>
        <dbReference type="ARBA" id="ARBA00022553"/>
    </source>
</evidence>
<evidence type="ECO:0000256" key="3">
    <source>
        <dbReference type="ARBA" id="ARBA00023125"/>
    </source>
</evidence>
<evidence type="ECO:0000259" key="6">
    <source>
        <dbReference type="PROSITE" id="PS50043"/>
    </source>
</evidence>
<keyword evidence="4" id="KW-0804">Transcription</keyword>
<reference evidence="9 10" key="1">
    <citation type="submission" date="2020-08" db="EMBL/GenBank/DDBJ databases">
        <title>Sequencing the genomes of 1000 actinobacteria strains.</title>
        <authorList>
            <person name="Klenk H.-P."/>
        </authorList>
    </citation>
    <scope>NUCLEOTIDE SEQUENCE [LARGE SCALE GENOMIC DNA]</scope>
    <source>
        <strain evidence="9 10">DSM 43150</strain>
    </source>
</reference>
<dbReference type="CDD" id="cd17535">
    <property type="entry name" value="REC_NarL-like"/>
    <property type="match status" value="1"/>
</dbReference>
<dbReference type="GO" id="GO:0003677">
    <property type="term" value="F:DNA binding"/>
    <property type="evidence" value="ECO:0007669"/>
    <property type="project" value="UniProtKB-KW"/>
</dbReference>
<dbReference type="RefSeq" id="WP_229807036.1">
    <property type="nucleotide sequence ID" value="NZ_BOMP01000055.1"/>
</dbReference>
<organism evidence="9 10">
    <name type="scientific">Actinoplanes lobatus</name>
    <dbReference type="NCBI Taxonomy" id="113568"/>
    <lineage>
        <taxon>Bacteria</taxon>
        <taxon>Bacillati</taxon>
        <taxon>Actinomycetota</taxon>
        <taxon>Actinomycetes</taxon>
        <taxon>Micromonosporales</taxon>
        <taxon>Micromonosporaceae</taxon>
        <taxon>Actinoplanes</taxon>
    </lineage>
</organism>
<dbReference type="InterPro" id="IPR001789">
    <property type="entry name" value="Sig_transdc_resp-reg_receiver"/>
</dbReference>
<dbReference type="PROSITE" id="PS00622">
    <property type="entry name" value="HTH_LUXR_1"/>
    <property type="match status" value="1"/>
</dbReference>